<dbReference type="EMBL" id="DF237869">
    <property type="protein sequence ID" value="GAQ92092.1"/>
    <property type="molecule type" value="Genomic_DNA"/>
</dbReference>
<feature type="domain" description="Response regulatory" evidence="4">
    <location>
        <begin position="156"/>
        <end position="264"/>
    </location>
</feature>
<evidence type="ECO:0000256" key="2">
    <source>
        <dbReference type="PROSITE-ProRule" id="PRU00169"/>
    </source>
</evidence>
<dbReference type="SMART" id="SM00448">
    <property type="entry name" value="REC"/>
    <property type="match status" value="1"/>
</dbReference>
<dbReference type="InterPro" id="IPR000719">
    <property type="entry name" value="Prot_kinase_dom"/>
</dbReference>
<dbReference type="PANTHER" id="PTHR45339">
    <property type="entry name" value="HYBRID SIGNAL TRANSDUCTION HISTIDINE KINASE J"/>
    <property type="match status" value="1"/>
</dbReference>
<gene>
    <name evidence="5" type="ORF">KFL_009200060</name>
</gene>
<dbReference type="CDD" id="cd17546">
    <property type="entry name" value="REC_hyHK_CKI1_RcsC-like"/>
    <property type="match status" value="1"/>
</dbReference>
<dbReference type="InterPro" id="IPR001789">
    <property type="entry name" value="Sig_transdc_resp-reg_receiver"/>
</dbReference>
<dbReference type="InterPro" id="IPR011009">
    <property type="entry name" value="Kinase-like_dom_sf"/>
</dbReference>
<dbReference type="Gene3D" id="1.10.510.10">
    <property type="entry name" value="Transferase(Phosphotransferase) domain 1"/>
    <property type="match status" value="1"/>
</dbReference>
<keyword evidence="6" id="KW-1185">Reference proteome</keyword>
<organism evidence="5 6">
    <name type="scientific">Klebsormidium nitens</name>
    <name type="common">Green alga</name>
    <name type="synonym">Ulothrix nitens</name>
    <dbReference type="NCBI Taxonomy" id="105231"/>
    <lineage>
        <taxon>Eukaryota</taxon>
        <taxon>Viridiplantae</taxon>
        <taxon>Streptophyta</taxon>
        <taxon>Klebsormidiophyceae</taxon>
        <taxon>Klebsormidiales</taxon>
        <taxon>Klebsormidiaceae</taxon>
        <taxon>Klebsormidium</taxon>
    </lineage>
</organism>
<dbReference type="STRING" id="105231.A0A1Y1IPW7"/>
<dbReference type="SUPFAM" id="SSF52172">
    <property type="entry name" value="CheY-like"/>
    <property type="match status" value="1"/>
</dbReference>
<protein>
    <submittedName>
        <fullName evidence="5">Sensory transduction histidine kinase</fullName>
    </submittedName>
</protein>
<keyword evidence="1 2" id="KW-0597">Phosphoprotein</keyword>
<evidence type="ECO:0000259" key="4">
    <source>
        <dbReference type="PROSITE" id="PS50110"/>
    </source>
</evidence>
<dbReference type="GO" id="GO:0004672">
    <property type="term" value="F:protein kinase activity"/>
    <property type="evidence" value="ECO:0007669"/>
    <property type="project" value="InterPro"/>
</dbReference>
<dbReference type="PROSITE" id="PS50110">
    <property type="entry name" value="RESPONSE_REGULATORY"/>
    <property type="match status" value="1"/>
</dbReference>
<name>A0A1Y1IPW7_KLENI</name>
<evidence type="ECO:0000256" key="1">
    <source>
        <dbReference type="ARBA" id="ARBA00022553"/>
    </source>
</evidence>
<keyword evidence="5" id="KW-0418">Kinase</keyword>
<dbReference type="PANTHER" id="PTHR45339:SF6">
    <property type="entry name" value="SENSORY HISTIDINE PROTEIN KINASE"/>
    <property type="match status" value="1"/>
</dbReference>
<proteinExistence type="predicted"/>
<keyword evidence="5" id="KW-0808">Transferase</keyword>
<dbReference type="Pfam" id="PF00072">
    <property type="entry name" value="Response_reg"/>
    <property type="match status" value="1"/>
</dbReference>
<dbReference type="Proteomes" id="UP000054558">
    <property type="component" value="Unassembled WGS sequence"/>
</dbReference>
<evidence type="ECO:0000313" key="5">
    <source>
        <dbReference type="EMBL" id="GAQ92092.1"/>
    </source>
</evidence>
<dbReference type="SUPFAM" id="SSF56112">
    <property type="entry name" value="Protein kinase-like (PK-like)"/>
    <property type="match status" value="1"/>
</dbReference>
<feature type="domain" description="Protein kinase" evidence="3">
    <location>
        <begin position="1"/>
        <end position="146"/>
    </location>
</feature>
<evidence type="ECO:0000259" key="3">
    <source>
        <dbReference type="PROSITE" id="PS50011"/>
    </source>
</evidence>
<evidence type="ECO:0000313" key="6">
    <source>
        <dbReference type="Proteomes" id="UP000054558"/>
    </source>
</evidence>
<dbReference type="PROSITE" id="PS50011">
    <property type="entry name" value="PROTEIN_KINASE_DOM"/>
    <property type="match status" value="1"/>
</dbReference>
<dbReference type="Gene3D" id="3.40.50.2300">
    <property type="match status" value="1"/>
</dbReference>
<dbReference type="InterPro" id="IPR011006">
    <property type="entry name" value="CheY-like_superfamily"/>
</dbReference>
<sequence length="264" mass="29637">MAIAYLHSLDLPSLVLNVKAKNVLVHADLGAVKLDLLSVSSLVSENSRREPIEEAKLAAPELLMGHKGQSMDVYGWAMVLMEGVTGCRPYDECTTYAKLFDKLAKFDPPELLEKVEPRSLREVLRRLFVRPSDRPTAYELLEERTFAIDPEMHGLRFLVLDDDNVNRMVCCRILANEGLESMDAAECSQAVQLLGTRPFDVLLTDIIMPVDGFESTRLIRKLGFSDIYIIGITAHATDELKTRYRDAGMDAYIIKPFTFVQTGP</sequence>
<dbReference type="AlphaFoldDB" id="A0A1Y1IPW7"/>
<reference evidence="5 6" key="1">
    <citation type="journal article" date="2014" name="Nat. Commun.">
        <title>Klebsormidium flaccidum genome reveals primary factors for plant terrestrial adaptation.</title>
        <authorList>
            <person name="Hori K."/>
            <person name="Maruyama F."/>
            <person name="Fujisawa T."/>
            <person name="Togashi T."/>
            <person name="Yamamoto N."/>
            <person name="Seo M."/>
            <person name="Sato S."/>
            <person name="Yamada T."/>
            <person name="Mori H."/>
            <person name="Tajima N."/>
            <person name="Moriyama T."/>
            <person name="Ikeuchi M."/>
            <person name="Watanabe M."/>
            <person name="Wada H."/>
            <person name="Kobayashi K."/>
            <person name="Saito M."/>
            <person name="Masuda T."/>
            <person name="Sasaki-Sekimoto Y."/>
            <person name="Mashiguchi K."/>
            <person name="Awai K."/>
            <person name="Shimojima M."/>
            <person name="Masuda S."/>
            <person name="Iwai M."/>
            <person name="Nobusawa T."/>
            <person name="Narise T."/>
            <person name="Kondo S."/>
            <person name="Saito H."/>
            <person name="Sato R."/>
            <person name="Murakawa M."/>
            <person name="Ihara Y."/>
            <person name="Oshima-Yamada Y."/>
            <person name="Ohtaka K."/>
            <person name="Satoh M."/>
            <person name="Sonobe K."/>
            <person name="Ishii M."/>
            <person name="Ohtani R."/>
            <person name="Kanamori-Sato M."/>
            <person name="Honoki R."/>
            <person name="Miyazaki D."/>
            <person name="Mochizuki H."/>
            <person name="Umetsu J."/>
            <person name="Higashi K."/>
            <person name="Shibata D."/>
            <person name="Kamiya Y."/>
            <person name="Sato N."/>
            <person name="Nakamura Y."/>
            <person name="Tabata S."/>
            <person name="Ida S."/>
            <person name="Kurokawa K."/>
            <person name="Ohta H."/>
        </authorList>
    </citation>
    <scope>NUCLEOTIDE SEQUENCE [LARGE SCALE GENOMIC DNA]</scope>
    <source>
        <strain evidence="5 6">NIES-2285</strain>
    </source>
</reference>
<feature type="modified residue" description="4-aspartylphosphate" evidence="2">
    <location>
        <position position="205"/>
    </location>
</feature>
<accession>A0A1Y1IPW7</accession>
<dbReference type="GO" id="GO:0005524">
    <property type="term" value="F:ATP binding"/>
    <property type="evidence" value="ECO:0007669"/>
    <property type="project" value="InterPro"/>
</dbReference>
<dbReference type="OrthoDB" id="21225at2759"/>
<dbReference type="GO" id="GO:0000160">
    <property type="term" value="P:phosphorelay signal transduction system"/>
    <property type="evidence" value="ECO:0007669"/>
    <property type="project" value="InterPro"/>
</dbReference>